<accession>A0A9N9IJN3</accession>
<dbReference type="Proteomes" id="UP000789342">
    <property type="component" value="Unassembled WGS sequence"/>
</dbReference>
<protein>
    <submittedName>
        <fullName evidence="4">13557_t:CDS:1</fullName>
    </submittedName>
</protein>
<reference evidence="4" key="1">
    <citation type="submission" date="2021-06" db="EMBL/GenBank/DDBJ databases">
        <authorList>
            <person name="Kallberg Y."/>
            <person name="Tangrot J."/>
            <person name="Rosling A."/>
        </authorList>
    </citation>
    <scope>NUCLEOTIDE SEQUENCE</scope>
    <source>
        <strain evidence="4">CL551</strain>
    </source>
</reference>
<keyword evidence="2" id="KW-0812">Transmembrane</keyword>
<feature type="region of interest" description="Disordered" evidence="1">
    <location>
        <begin position="37"/>
        <end position="59"/>
    </location>
</feature>
<evidence type="ECO:0000313" key="5">
    <source>
        <dbReference type="Proteomes" id="UP000789342"/>
    </source>
</evidence>
<organism evidence="4 5">
    <name type="scientific">Acaulospora morrowiae</name>
    <dbReference type="NCBI Taxonomy" id="94023"/>
    <lineage>
        <taxon>Eukaryota</taxon>
        <taxon>Fungi</taxon>
        <taxon>Fungi incertae sedis</taxon>
        <taxon>Mucoromycota</taxon>
        <taxon>Glomeromycotina</taxon>
        <taxon>Glomeromycetes</taxon>
        <taxon>Diversisporales</taxon>
        <taxon>Acaulosporaceae</taxon>
        <taxon>Acaulospora</taxon>
    </lineage>
</organism>
<keyword evidence="5" id="KW-1185">Reference proteome</keyword>
<name>A0A9N9IJN3_9GLOM</name>
<evidence type="ECO:0000313" key="4">
    <source>
        <dbReference type="EMBL" id="CAG8736856.1"/>
    </source>
</evidence>
<evidence type="ECO:0000256" key="3">
    <source>
        <dbReference type="SAM" id="SignalP"/>
    </source>
</evidence>
<feature type="transmembrane region" description="Helical" evidence="2">
    <location>
        <begin position="148"/>
        <end position="168"/>
    </location>
</feature>
<comment type="caution">
    <text evidence="4">The sequence shown here is derived from an EMBL/GenBank/DDBJ whole genome shotgun (WGS) entry which is preliminary data.</text>
</comment>
<dbReference type="InterPro" id="IPR008657">
    <property type="entry name" value="JTB"/>
</dbReference>
<dbReference type="Pfam" id="PF05439">
    <property type="entry name" value="JTB"/>
    <property type="match status" value="1"/>
</dbReference>
<keyword evidence="3" id="KW-0732">Signal</keyword>
<dbReference type="OrthoDB" id="2245086at2759"/>
<gene>
    <name evidence="4" type="ORF">AMORRO_LOCUS14435</name>
</gene>
<feature type="compositionally biased region" description="Polar residues" evidence="1">
    <location>
        <begin position="37"/>
        <end position="55"/>
    </location>
</feature>
<feature type="signal peptide" evidence="3">
    <location>
        <begin position="1"/>
        <end position="23"/>
    </location>
</feature>
<evidence type="ECO:0000256" key="2">
    <source>
        <dbReference type="SAM" id="Phobius"/>
    </source>
</evidence>
<proteinExistence type="predicted"/>
<feature type="chain" id="PRO_5040270558" evidence="3">
    <location>
        <begin position="24"/>
        <end position="186"/>
    </location>
</feature>
<keyword evidence="2" id="KW-0472">Membrane</keyword>
<keyword evidence="2" id="KW-1133">Transmembrane helix</keyword>
<dbReference type="EMBL" id="CAJVPV010028617">
    <property type="protein sequence ID" value="CAG8736856.1"/>
    <property type="molecule type" value="Genomic_DNA"/>
</dbReference>
<sequence length="186" mass="20911">MKKHFLLSTFLCYLSLLISHTLTATIPSQFNSIENISSIQSPTPSDDPTRETITPENGHDNFEISPYSCQLTGECTCHAIGECEPCDMAEMESEKYCAGYGNKEPVECNWSLNDPPHGNSTDGSKGTLPKFQSCKRVKKLEKIKYFEFQFVNMFVAFLSCAILIYRRLKLSADGYRKLVSRIAGNI</sequence>
<evidence type="ECO:0000256" key="1">
    <source>
        <dbReference type="SAM" id="MobiDB-lite"/>
    </source>
</evidence>
<dbReference type="AlphaFoldDB" id="A0A9N9IJN3"/>
<dbReference type="GO" id="GO:0016020">
    <property type="term" value="C:membrane"/>
    <property type="evidence" value="ECO:0007669"/>
    <property type="project" value="InterPro"/>
</dbReference>